<proteinExistence type="predicted"/>
<dbReference type="Proteomes" id="UP001345963">
    <property type="component" value="Unassembled WGS sequence"/>
</dbReference>
<dbReference type="EMBL" id="JAHUTI010003474">
    <property type="protein sequence ID" value="MED6233799.1"/>
    <property type="molecule type" value="Genomic_DNA"/>
</dbReference>
<gene>
    <name evidence="2" type="ORF">ATANTOWER_016810</name>
</gene>
<evidence type="ECO:0000313" key="3">
    <source>
        <dbReference type="Proteomes" id="UP001345963"/>
    </source>
</evidence>
<protein>
    <recommendedName>
        <fullName evidence="4">T. brucei spp.-specific protein</fullName>
    </recommendedName>
</protein>
<keyword evidence="1" id="KW-1133">Transmembrane helix</keyword>
<accession>A0ABU7A841</accession>
<keyword evidence="3" id="KW-1185">Reference proteome</keyword>
<keyword evidence="1" id="KW-0472">Membrane</keyword>
<sequence length="123" mass="13888">MRGDGIQKKKHEPCRKFFQTPLWCCHISHLFFKGIFCPFSFFQSVSLFLFFFYFMMLFFSLYPSVSSGAAALLHTVPGSVETGLCLSLFLSTHLHLTSLSSSIFVTPQQPSLYVGLFLAVCPV</sequence>
<evidence type="ECO:0008006" key="4">
    <source>
        <dbReference type="Google" id="ProtNLM"/>
    </source>
</evidence>
<feature type="transmembrane region" description="Helical" evidence="1">
    <location>
        <begin position="47"/>
        <end position="65"/>
    </location>
</feature>
<comment type="caution">
    <text evidence="2">The sequence shown here is derived from an EMBL/GenBank/DDBJ whole genome shotgun (WGS) entry which is preliminary data.</text>
</comment>
<organism evidence="2 3">
    <name type="scientific">Ataeniobius toweri</name>
    <dbReference type="NCBI Taxonomy" id="208326"/>
    <lineage>
        <taxon>Eukaryota</taxon>
        <taxon>Metazoa</taxon>
        <taxon>Chordata</taxon>
        <taxon>Craniata</taxon>
        <taxon>Vertebrata</taxon>
        <taxon>Euteleostomi</taxon>
        <taxon>Actinopterygii</taxon>
        <taxon>Neopterygii</taxon>
        <taxon>Teleostei</taxon>
        <taxon>Neoteleostei</taxon>
        <taxon>Acanthomorphata</taxon>
        <taxon>Ovalentaria</taxon>
        <taxon>Atherinomorphae</taxon>
        <taxon>Cyprinodontiformes</taxon>
        <taxon>Goodeidae</taxon>
        <taxon>Ataeniobius</taxon>
    </lineage>
</organism>
<reference evidence="2 3" key="1">
    <citation type="submission" date="2021-07" db="EMBL/GenBank/DDBJ databases">
        <authorList>
            <person name="Palmer J.M."/>
        </authorList>
    </citation>
    <scope>NUCLEOTIDE SEQUENCE [LARGE SCALE GENOMIC DNA]</scope>
    <source>
        <strain evidence="2 3">AT_MEX2019</strain>
        <tissue evidence="2">Muscle</tissue>
    </source>
</reference>
<evidence type="ECO:0000256" key="1">
    <source>
        <dbReference type="SAM" id="Phobius"/>
    </source>
</evidence>
<keyword evidence="1" id="KW-0812">Transmembrane</keyword>
<name>A0ABU7A841_9TELE</name>
<evidence type="ECO:0000313" key="2">
    <source>
        <dbReference type="EMBL" id="MED6233799.1"/>
    </source>
</evidence>